<dbReference type="EMBL" id="FQYO01000002">
    <property type="protein sequence ID" value="SHI52835.1"/>
    <property type="molecule type" value="Genomic_DNA"/>
</dbReference>
<dbReference type="AlphaFoldDB" id="A0A1M6BVQ5"/>
<evidence type="ECO:0000259" key="1">
    <source>
        <dbReference type="Pfam" id="PF10005"/>
    </source>
</evidence>
<dbReference type="OrthoDB" id="256753at2"/>
<dbReference type="InterPro" id="IPR031321">
    <property type="entry name" value="UCP012641"/>
</dbReference>
<name>A0A1M6BVQ5_9RHOB</name>
<sequence>MQLFHCPACGQTLHFENTRCLNCGRDVGYDPDSARMEAVEPDGPVWRRPDGSGGPWRFCENWELSACNWLVPAGDSAMCRACRHNRTIPGLADPGNLLLWQKMEGAKRRLIYALLRLGQGPELPGPHATEPVIFDFPADLGGQAAMTGHADGVITIALAEADDAERERRRTQMHEPYRTLLGHFRHEIGHWYWDRLIRDGGRLEAFRALFGDDRADYAEALRRNYEVGPPADWQARHVSTYAASHPWEDWAETFAHYLHIVDAMEMAQAMQISVGGSMLGRDPYRGVATSDLLSAWMPLSLALNGLNRTVGLNDPYPFVLSDEVRRKLAFVAETLGNEAQPAA</sequence>
<organism evidence="2 3">
    <name type="scientific">Wenxinia saemankumensis</name>
    <dbReference type="NCBI Taxonomy" id="1447782"/>
    <lineage>
        <taxon>Bacteria</taxon>
        <taxon>Pseudomonadati</taxon>
        <taxon>Pseudomonadota</taxon>
        <taxon>Alphaproteobacteria</taxon>
        <taxon>Rhodobacterales</taxon>
        <taxon>Roseobacteraceae</taxon>
        <taxon>Wenxinia</taxon>
    </lineage>
</organism>
<dbReference type="Pfam" id="PF15887">
    <property type="entry name" value="Peptidase_Mx"/>
    <property type="match status" value="1"/>
</dbReference>
<reference evidence="2 3" key="1">
    <citation type="submission" date="2016-11" db="EMBL/GenBank/DDBJ databases">
        <authorList>
            <person name="Jaros S."/>
            <person name="Januszkiewicz K."/>
            <person name="Wedrychowicz H."/>
        </authorList>
    </citation>
    <scope>NUCLEOTIDE SEQUENCE [LARGE SCALE GENOMIC DNA]</scope>
    <source>
        <strain evidence="2 3">DSM 100565</strain>
    </source>
</reference>
<dbReference type="InterPro" id="IPR011201">
    <property type="entry name" value="Zinc-ribbon_6_bact"/>
</dbReference>
<dbReference type="PIRSF" id="PIRSF012641">
    <property type="entry name" value="UCP012641"/>
    <property type="match status" value="1"/>
</dbReference>
<dbReference type="Gene3D" id="3.40.390.70">
    <property type="match status" value="1"/>
</dbReference>
<keyword evidence="3" id="KW-1185">Reference proteome</keyword>
<dbReference type="STRING" id="1447782.SAMN05444417_0875"/>
<dbReference type="RefSeq" id="WP_073326616.1">
    <property type="nucleotide sequence ID" value="NZ_FQYO01000002.1"/>
</dbReference>
<protein>
    <recommendedName>
        <fullName evidence="1">Zinc-ribbon domain-containing protein</fullName>
    </recommendedName>
</protein>
<dbReference type="Pfam" id="PF10005">
    <property type="entry name" value="Zn_ribbon_DZR_6"/>
    <property type="match status" value="1"/>
</dbReference>
<proteinExistence type="predicted"/>
<dbReference type="Proteomes" id="UP000184292">
    <property type="component" value="Unassembled WGS sequence"/>
</dbReference>
<evidence type="ECO:0000313" key="3">
    <source>
        <dbReference type="Proteomes" id="UP000184292"/>
    </source>
</evidence>
<accession>A0A1M6BVQ5</accession>
<evidence type="ECO:0000313" key="2">
    <source>
        <dbReference type="EMBL" id="SHI52835.1"/>
    </source>
</evidence>
<gene>
    <name evidence="2" type="ORF">SAMN05444417_0875</name>
</gene>
<feature type="domain" description="Zinc-ribbon" evidence="1">
    <location>
        <begin position="3"/>
        <end position="92"/>
    </location>
</feature>